<evidence type="ECO:0000313" key="1">
    <source>
        <dbReference type="EMBL" id="KAJ2989100.1"/>
    </source>
</evidence>
<proteinExistence type="predicted"/>
<dbReference type="Proteomes" id="UP001144978">
    <property type="component" value="Unassembled WGS sequence"/>
</dbReference>
<dbReference type="EMBL" id="JANSHE010002852">
    <property type="protein sequence ID" value="KAJ2989100.1"/>
    <property type="molecule type" value="Genomic_DNA"/>
</dbReference>
<keyword evidence="2" id="KW-1185">Reference proteome</keyword>
<protein>
    <submittedName>
        <fullName evidence="1">Uncharacterized protein</fullName>
    </submittedName>
</protein>
<comment type="caution">
    <text evidence="1">The sequence shown here is derived from an EMBL/GenBank/DDBJ whole genome shotgun (WGS) entry which is preliminary data.</text>
</comment>
<organism evidence="1 2">
    <name type="scientific">Trametes sanguinea</name>
    <dbReference type="NCBI Taxonomy" id="158606"/>
    <lineage>
        <taxon>Eukaryota</taxon>
        <taxon>Fungi</taxon>
        <taxon>Dikarya</taxon>
        <taxon>Basidiomycota</taxon>
        <taxon>Agaricomycotina</taxon>
        <taxon>Agaricomycetes</taxon>
        <taxon>Polyporales</taxon>
        <taxon>Polyporaceae</taxon>
        <taxon>Trametes</taxon>
    </lineage>
</organism>
<accession>A0ACC1PD47</accession>
<gene>
    <name evidence="1" type="ORF">NUW54_g8895</name>
</gene>
<sequence>MLGCVGLKAPNIFARDLGQKQAANEPPGGTSKERGGRGREREILLTSAGVSPLWSKMSVATQSMPPPPTPGLNGDASNGQPGADGANGVQQQQPQPKFASGLILPPPEIKSVIDRTAQFVARSANPPQFEDKIRENQRGDPKFAFLNPADPYHAYYRHRMEKVVRGELEEVAPGKEEKATAEWGEGRWKDLLHAERRDQRGRQCCADAVARLLALTTSPWVRHRGRRTTTKARGPEGTKAMRMHKD</sequence>
<name>A0ACC1PD47_9APHY</name>
<reference evidence="1" key="1">
    <citation type="submission" date="2022-08" db="EMBL/GenBank/DDBJ databases">
        <title>Genome Sequence of Pycnoporus sanguineus.</title>
        <authorList>
            <person name="Buettner E."/>
        </authorList>
    </citation>
    <scope>NUCLEOTIDE SEQUENCE</scope>
    <source>
        <strain evidence="1">CG-C14</strain>
    </source>
</reference>
<evidence type="ECO:0000313" key="2">
    <source>
        <dbReference type="Proteomes" id="UP001144978"/>
    </source>
</evidence>